<organism evidence="3 4">
    <name type="scientific">Meloidogyne floridensis</name>
    <dbReference type="NCBI Taxonomy" id="298350"/>
    <lineage>
        <taxon>Eukaryota</taxon>
        <taxon>Metazoa</taxon>
        <taxon>Ecdysozoa</taxon>
        <taxon>Nematoda</taxon>
        <taxon>Chromadorea</taxon>
        <taxon>Rhabditida</taxon>
        <taxon>Tylenchina</taxon>
        <taxon>Tylenchomorpha</taxon>
        <taxon>Tylenchoidea</taxon>
        <taxon>Meloidogynidae</taxon>
        <taxon>Meloidogyninae</taxon>
        <taxon>Meloidogyne</taxon>
    </lineage>
</organism>
<dbReference type="InterPro" id="IPR001079">
    <property type="entry name" value="Galectin_CRD"/>
</dbReference>
<dbReference type="AlphaFoldDB" id="A0A915P3F3"/>
<dbReference type="WBParaSite" id="scf7180000423611.g11386">
    <property type="protein sequence ID" value="scf7180000423611.g11386"/>
    <property type="gene ID" value="scf7180000423611.g11386"/>
</dbReference>
<sequence>MPTKSQRVNRTLPDKDCLERYTNQKHYLGNINKEWKKVTFIIWSGNKGRSGSIEILNKKGAVVLGINFKKNTVEFKNNHEGKWRNTNFDIDNFLTSGALMNVTIYLNKYSASISLNSKEINKFYNNTFWPSNWWTGRFMMKDKPMLRIKGDFLTVTPVLIDKFNKVNGTKLPYAFKIDEIAANNVSFHFHIILDRKGISVKEKNLTIKFEQGKAYECVIMITKNRTYTVFNIKINGKIYDTEKIETLLQRWMINRIGVRLIFLFEC</sequence>
<name>A0A915P3F3_9BILA</name>
<dbReference type="GO" id="GO:0030246">
    <property type="term" value="F:carbohydrate binding"/>
    <property type="evidence" value="ECO:0007669"/>
    <property type="project" value="UniProtKB-KW"/>
</dbReference>
<accession>A0A915P3F3</accession>
<feature type="domain" description="Galectin" evidence="2">
    <location>
        <begin position="63"/>
        <end position="126"/>
    </location>
</feature>
<evidence type="ECO:0000259" key="2">
    <source>
        <dbReference type="Pfam" id="PF00337"/>
    </source>
</evidence>
<dbReference type="Proteomes" id="UP000887560">
    <property type="component" value="Unplaced"/>
</dbReference>
<keyword evidence="3" id="KW-1185">Reference proteome</keyword>
<evidence type="ECO:0000256" key="1">
    <source>
        <dbReference type="ARBA" id="ARBA00022734"/>
    </source>
</evidence>
<dbReference type="Pfam" id="PF00337">
    <property type="entry name" value="Gal-bind_lectin"/>
    <property type="match status" value="1"/>
</dbReference>
<proteinExistence type="predicted"/>
<evidence type="ECO:0000313" key="4">
    <source>
        <dbReference type="WBParaSite" id="scf7180000423611.g11386"/>
    </source>
</evidence>
<reference evidence="4" key="1">
    <citation type="submission" date="2022-11" db="UniProtKB">
        <authorList>
            <consortium name="WormBaseParasite"/>
        </authorList>
    </citation>
    <scope>IDENTIFICATION</scope>
</reference>
<keyword evidence="1" id="KW-0430">Lectin</keyword>
<protein>
    <submittedName>
        <fullName evidence="4">Galectin</fullName>
    </submittedName>
</protein>
<evidence type="ECO:0000313" key="3">
    <source>
        <dbReference type="Proteomes" id="UP000887560"/>
    </source>
</evidence>